<dbReference type="GO" id="GO:0055085">
    <property type="term" value="P:transmembrane transport"/>
    <property type="evidence" value="ECO:0007669"/>
    <property type="project" value="InterPro"/>
</dbReference>
<feature type="region of interest" description="Disordered" evidence="5">
    <location>
        <begin position="98"/>
        <end position="120"/>
    </location>
</feature>
<keyword evidence="4" id="KW-0472">Membrane</keyword>
<reference evidence="8 9" key="1">
    <citation type="submission" date="2016-06" db="EMBL/GenBank/DDBJ databases">
        <authorList>
            <person name="Kjaerup R.B."/>
            <person name="Dalgaard T.S."/>
            <person name="Juul-Madsen H.R."/>
        </authorList>
    </citation>
    <scope>NUCLEOTIDE SEQUENCE [LARGE SCALE GENOMIC DNA]</scope>
    <source>
        <strain evidence="8">3</strain>
    </source>
</reference>
<evidence type="ECO:0000313" key="8">
    <source>
        <dbReference type="EMBL" id="SBT07551.1"/>
    </source>
</evidence>
<feature type="signal peptide" evidence="6">
    <location>
        <begin position="1"/>
        <end position="17"/>
    </location>
</feature>
<organism evidence="8 9">
    <name type="scientific">Candidatus Accumulibacter aalborgensis</name>
    <dbReference type="NCBI Taxonomy" id="1860102"/>
    <lineage>
        <taxon>Bacteria</taxon>
        <taxon>Pseudomonadati</taxon>
        <taxon>Pseudomonadota</taxon>
        <taxon>Betaproteobacteria</taxon>
        <taxon>Candidatus Accumulibacter</taxon>
    </lineage>
</organism>
<dbReference type="NCBIfam" id="TIGR01352">
    <property type="entry name" value="tonB_Cterm"/>
    <property type="match status" value="1"/>
</dbReference>
<dbReference type="InterPro" id="IPR037682">
    <property type="entry name" value="TonB_C"/>
</dbReference>
<proteinExistence type="predicted"/>
<evidence type="ECO:0000256" key="1">
    <source>
        <dbReference type="ARBA" id="ARBA00004167"/>
    </source>
</evidence>
<sequence length="255" mass="26289">MLAVALSLLLHGGVFLALVPSSGAATGPGQGSLTGQTIDVMLTASVAATAEVTQVVPLAAVVEREAVSDQQGANQDSKPVTDADADRAVPPLTLAPVELGSDAHLSPQDKAPVKNVDEQRKENHIVEPALTEKTIDIASASLPSGLPPAPGYASGVGLGRQPRLLSEITLEYPSAAGTRDGIVVLRILVSETGTVDNLVVLRANPEGFFEDAALKAFAPAKFSPGEFLGVPVKSQFFVEVDFAPYNRGGVGSKGY</sequence>
<evidence type="ECO:0000256" key="6">
    <source>
        <dbReference type="SAM" id="SignalP"/>
    </source>
</evidence>
<evidence type="ECO:0000256" key="4">
    <source>
        <dbReference type="ARBA" id="ARBA00023136"/>
    </source>
</evidence>
<dbReference type="AlphaFoldDB" id="A0A1A8XS76"/>
<keyword evidence="6" id="KW-0732">Signal</keyword>
<dbReference type="STRING" id="1860102.ACCAA_450004"/>
<evidence type="ECO:0000259" key="7">
    <source>
        <dbReference type="Pfam" id="PF03544"/>
    </source>
</evidence>
<keyword evidence="9" id="KW-1185">Reference proteome</keyword>
<name>A0A1A8XS76_9PROT</name>
<comment type="subcellular location">
    <subcellularLocation>
        <location evidence="1">Membrane</location>
        <topology evidence="1">Single-pass membrane protein</topology>
    </subcellularLocation>
</comment>
<keyword evidence="2" id="KW-0812">Transmembrane</keyword>
<dbReference type="Gene3D" id="3.30.1150.10">
    <property type="match status" value="1"/>
</dbReference>
<protein>
    <recommendedName>
        <fullName evidence="7">TonB C-terminal domain-containing protein</fullName>
    </recommendedName>
</protein>
<accession>A0A1A8XS76</accession>
<dbReference type="EMBL" id="FLQX01000122">
    <property type="protein sequence ID" value="SBT07551.1"/>
    <property type="molecule type" value="Genomic_DNA"/>
</dbReference>
<evidence type="ECO:0000256" key="3">
    <source>
        <dbReference type="ARBA" id="ARBA00022989"/>
    </source>
</evidence>
<feature type="domain" description="TonB C-terminal" evidence="7">
    <location>
        <begin position="172"/>
        <end position="242"/>
    </location>
</feature>
<dbReference type="GO" id="GO:0016020">
    <property type="term" value="C:membrane"/>
    <property type="evidence" value="ECO:0007669"/>
    <property type="project" value="UniProtKB-SubCell"/>
</dbReference>
<evidence type="ECO:0000256" key="2">
    <source>
        <dbReference type="ARBA" id="ARBA00022692"/>
    </source>
</evidence>
<feature type="chain" id="PRO_5008381678" description="TonB C-terminal domain-containing protein" evidence="6">
    <location>
        <begin position="18"/>
        <end position="255"/>
    </location>
</feature>
<evidence type="ECO:0000256" key="5">
    <source>
        <dbReference type="SAM" id="MobiDB-lite"/>
    </source>
</evidence>
<feature type="region of interest" description="Disordered" evidence="5">
    <location>
        <begin position="66"/>
        <end position="86"/>
    </location>
</feature>
<dbReference type="SUPFAM" id="SSF74653">
    <property type="entry name" value="TolA/TonB C-terminal domain"/>
    <property type="match status" value="1"/>
</dbReference>
<keyword evidence="3" id="KW-1133">Transmembrane helix</keyword>
<gene>
    <name evidence="8" type="ORF">ACCAA_450004</name>
</gene>
<dbReference type="Proteomes" id="UP000199169">
    <property type="component" value="Unassembled WGS sequence"/>
</dbReference>
<evidence type="ECO:0000313" key="9">
    <source>
        <dbReference type="Proteomes" id="UP000199169"/>
    </source>
</evidence>
<dbReference type="Pfam" id="PF03544">
    <property type="entry name" value="TonB_C"/>
    <property type="match status" value="1"/>
</dbReference>
<dbReference type="InterPro" id="IPR006260">
    <property type="entry name" value="TonB/TolA_C"/>
</dbReference>
<feature type="compositionally biased region" description="Polar residues" evidence="5">
    <location>
        <begin position="68"/>
        <end position="78"/>
    </location>
</feature>
<feature type="compositionally biased region" description="Basic and acidic residues" evidence="5">
    <location>
        <begin position="111"/>
        <end position="120"/>
    </location>
</feature>